<evidence type="ECO:0000256" key="1">
    <source>
        <dbReference type="ARBA" id="ARBA00004651"/>
    </source>
</evidence>
<dbReference type="Proteomes" id="UP000475385">
    <property type="component" value="Unassembled WGS sequence"/>
</dbReference>
<feature type="transmembrane region" description="Helical" evidence="7">
    <location>
        <begin position="97"/>
        <end position="119"/>
    </location>
</feature>
<reference evidence="9 10" key="1">
    <citation type="submission" date="2020-02" db="EMBL/GenBank/DDBJ databases">
        <authorList>
            <person name="Kim H.M."/>
            <person name="Jeon C.O."/>
        </authorList>
    </citation>
    <scope>NUCLEOTIDE SEQUENCE [LARGE SCALE GENOMIC DNA]</scope>
    <source>
        <strain evidence="9 10">PeD5</strain>
    </source>
</reference>
<protein>
    <recommendedName>
        <fullName evidence="7">TRAP transporter small permease protein</fullName>
    </recommendedName>
</protein>
<evidence type="ECO:0000313" key="10">
    <source>
        <dbReference type="Proteomes" id="UP000475385"/>
    </source>
</evidence>
<dbReference type="AlphaFoldDB" id="A0A6M1LFG3"/>
<dbReference type="RefSeq" id="WP_164692901.1">
    <property type="nucleotide sequence ID" value="NZ_JAAIKB010000001.1"/>
</dbReference>
<evidence type="ECO:0000256" key="4">
    <source>
        <dbReference type="ARBA" id="ARBA00022692"/>
    </source>
</evidence>
<evidence type="ECO:0000259" key="8">
    <source>
        <dbReference type="Pfam" id="PF04290"/>
    </source>
</evidence>
<dbReference type="GO" id="GO:0005886">
    <property type="term" value="C:plasma membrane"/>
    <property type="evidence" value="ECO:0007669"/>
    <property type="project" value="UniProtKB-SubCell"/>
</dbReference>
<dbReference type="InterPro" id="IPR055348">
    <property type="entry name" value="DctQ"/>
</dbReference>
<feature type="transmembrane region" description="Helical" evidence="7">
    <location>
        <begin position="23"/>
        <end position="46"/>
    </location>
</feature>
<evidence type="ECO:0000256" key="5">
    <source>
        <dbReference type="ARBA" id="ARBA00022989"/>
    </source>
</evidence>
<comment type="caution">
    <text evidence="9">The sequence shown here is derived from an EMBL/GenBank/DDBJ whole genome shotgun (WGS) entry which is preliminary data.</text>
</comment>
<feature type="transmembrane region" description="Helical" evidence="7">
    <location>
        <begin position="58"/>
        <end position="76"/>
    </location>
</feature>
<keyword evidence="3" id="KW-1003">Cell membrane</keyword>
<keyword evidence="6 7" id="KW-0472">Membrane</keyword>
<evidence type="ECO:0000256" key="2">
    <source>
        <dbReference type="ARBA" id="ARBA00022448"/>
    </source>
</evidence>
<name>A0A6M1LFG3_9PROT</name>
<accession>A0A6M1LFG3</accession>
<comment type="similarity">
    <text evidence="7">Belongs to the TRAP transporter small permease family.</text>
</comment>
<keyword evidence="10" id="KW-1185">Reference proteome</keyword>
<feature type="domain" description="Tripartite ATP-independent periplasmic transporters DctQ component" evidence="8">
    <location>
        <begin position="35"/>
        <end position="157"/>
    </location>
</feature>
<keyword evidence="7" id="KW-0997">Cell inner membrane</keyword>
<evidence type="ECO:0000313" key="9">
    <source>
        <dbReference type="EMBL" id="NGM19055.1"/>
    </source>
</evidence>
<evidence type="ECO:0000256" key="7">
    <source>
        <dbReference type="RuleBase" id="RU369079"/>
    </source>
</evidence>
<dbReference type="Pfam" id="PF04290">
    <property type="entry name" value="DctQ"/>
    <property type="match status" value="1"/>
</dbReference>
<sequence>MSEPDVPPPAPTAGPVALLARTLAFLGGVSLLIGACITTTSVVMRWTTSQPIRGDFEMVPIATGIGVFGFLAYGTLMRANILVDTFTTWLPKRVTDVMDGFWTLVWAALTLWLAERMMVGSLDTLASGTRTIGLLALPYWWAIGIGALCFAATGIAALWWVPRHLRGRG</sequence>
<comment type="subcellular location">
    <subcellularLocation>
        <location evidence="7">Cell inner membrane</location>
        <topology evidence="7">Multi-pass membrane protein</topology>
    </subcellularLocation>
    <subcellularLocation>
        <location evidence="1">Cell membrane</location>
        <topology evidence="1">Multi-pass membrane protein</topology>
    </subcellularLocation>
</comment>
<keyword evidence="4 7" id="KW-0812">Transmembrane</keyword>
<comment type="subunit">
    <text evidence="7">The complex comprises the extracytoplasmic solute receptor protein and the two transmembrane proteins.</text>
</comment>
<gene>
    <name evidence="9" type="ORF">G3576_03450</name>
</gene>
<keyword evidence="5 7" id="KW-1133">Transmembrane helix</keyword>
<keyword evidence="2 7" id="KW-0813">Transport</keyword>
<organism evidence="9 10">
    <name type="scientific">Falsiroseomonas algicola</name>
    <dbReference type="NCBI Taxonomy" id="2716930"/>
    <lineage>
        <taxon>Bacteria</taxon>
        <taxon>Pseudomonadati</taxon>
        <taxon>Pseudomonadota</taxon>
        <taxon>Alphaproteobacteria</taxon>
        <taxon>Acetobacterales</taxon>
        <taxon>Roseomonadaceae</taxon>
        <taxon>Falsiroseomonas</taxon>
    </lineage>
</organism>
<evidence type="ECO:0000256" key="6">
    <source>
        <dbReference type="ARBA" id="ARBA00023136"/>
    </source>
</evidence>
<feature type="transmembrane region" description="Helical" evidence="7">
    <location>
        <begin position="139"/>
        <end position="161"/>
    </location>
</feature>
<reference evidence="9 10" key="2">
    <citation type="submission" date="2020-03" db="EMBL/GenBank/DDBJ databases">
        <title>Roseomonas stagni sp. nov., isolated from pond water in Japan.</title>
        <authorList>
            <person name="Furuhata K."/>
            <person name="Miyamoto H."/>
            <person name="Goto K."/>
        </authorList>
    </citation>
    <scope>NUCLEOTIDE SEQUENCE [LARGE SCALE GENOMIC DNA]</scope>
    <source>
        <strain evidence="9 10">PeD5</strain>
    </source>
</reference>
<dbReference type="EMBL" id="JAAIKB010000001">
    <property type="protein sequence ID" value="NGM19055.1"/>
    <property type="molecule type" value="Genomic_DNA"/>
</dbReference>
<proteinExistence type="inferred from homology"/>
<evidence type="ECO:0000256" key="3">
    <source>
        <dbReference type="ARBA" id="ARBA00022475"/>
    </source>
</evidence>
<dbReference type="GO" id="GO:0022857">
    <property type="term" value="F:transmembrane transporter activity"/>
    <property type="evidence" value="ECO:0007669"/>
    <property type="project" value="UniProtKB-UniRule"/>
</dbReference>
<comment type="function">
    <text evidence="7">Part of the tripartite ATP-independent periplasmic (TRAP) transport system.</text>
</comment>